<dbReference type="AlphaFoldDB" id="A0A7S0G8F6"/>
<reference evidence="1" key="1">
    <citation type="submission" date="2021-01" db="EMBL/GenBank/DDBJ databases">
        <authorList>
            <person name="Corre E."/>
            <person name="Pelletier E."/>
            <person name="Niang G."/>
            <person name="Scheremetjew M."/>
            <person name="Finn R."/>
            <person name="Kale V."/>
            <person name="Holt S."/>
            <person name="Cochrane G."/>
            <person name="Meng A."/>
            <person name="Brown T."/>
            <person name="Cohen L."/>
        </authorList>
    </citation>
    <scope>NUCLEOTIDE SEQUENCE</scope>
    <source>
        <strain evidence="1">CCAP1064/1</strain>
    </source>
</reference>
<protein>
    <submittedName>
        <fullName evidence="1">Uncharacterized protein</fullName>
    </submittedName>
</protein>
<name>A0A7S0G8F6_9STRA</name>
<sequence>MEEISRLTQDVKSREDALTVMKNVVGGKEREAAMLRSELENRPTATAAPSVHAKQEQQSACMTMNKQGELLMPVSRSVMEALQKEVIAVVDRVKLKDQAIDELSVSLKKSKINEAKLQDRIKKLKQ</sequence>
<evidence type="ECO:0000313" key="1">
    <source>
        <dbReference type="EMBL" id="CAD8408465.1"/>
    </source>
</evidence>
<dbReference type="EMBL" id="HBEL01009588">
    <property type="protein sequence ID" value="CAD8408465.1"/>
    <property type="molecule type" value="Transcribed_RNA"/>
</dbReference>
<accession>A0A7S0G8F6</accession>
<proteinExistence type="predicted"/>
<gene>
    <name evidence="1" type="ORF">PINE0816_LOCUS4585</name>
</gene>
<organism evidence="1">
    <name type="scientific">Proboscia inermis</name>
    <dbReference type="NCBI Taxonomy" id="420281"/>
    <lineage>
        <taxon>Eukaryota</taxon>
        <taxon>Sar</taxon>
        <taxon>Stramenopiles</taxon>
        <taxon>Ochrophyta</taxon>
        <taxon>Bacillariophyta</taxon>
        <taxon>Coscinodiscophyceae</taxon>
        <taxon>Rhizosoleniophycidae</taxon>
        <taxon>Rhizosoleniales</taxon>
        <taxon>Rhizosoleniaceae</taxon>
        <taxon>Proboscia</taxon>
    </lineage>
</organism>